<keyword evidence="2" id="KW-0812">Transmembrane</keyword>
<keyword evidence="2" id="KW-0472">Membrane</keyword>
<dbReference type="AlphaFoldDB" id="M2N2T1"/>
<dbReference type="PANTHER" id="PTHR39614:SF2">
    <property type="entry name" value="INTEGRAL MEMBRANE PROTEIN"/>
    <property type="match status" value="1"/>
</dbReference>
<feature type="region of interest" description="Disordered" evidence="1">
    <location>
        <begin position="358"/>
        <end position="383"/>
    </location>
</feature>
<proteinExistence type="predicted"/>
<protein>
    <recommendedName>
        <fullName evidence="3">Rhodopsin domain-containing protein</fullName>
    </recommendedName>
</protein>
<accession>M2N2T1</accession>
<feature type="transmembrane region" description="Helical" evidence="2">
    <location>
        <begin position="238"/>
        <end position="260"/>
    </location>
</feature>
<name>M2N2T1_BAUPA</name>
<dbReference type="OrthoDB" id="3918601at2759"/>
<feature type="domain" description="Rhodopsin" evidence="3">
    <location>
        <begin position="28"/>
        <end position="263"/>
    </location>
</feature>
<organism evidence="4 5">
    <name type="scientific">Baudoinia panamericana (strain UAMH 10762)</name>
    <name type="common">Angels' share fungus</name>
    <name type="synonym">Baudoinia compniacensis (strain UAMH 10762)</name>
    <dbReference type="NCBI Taxonomy" id="717646"/>
    <lineage>
        <taxon>Eukaryota</taxon>
        <taxon>Fungi</taxon>
        <taxon>Dikarya</taxon>
        <taxon>Ascomycota</taxon>
        <taxon>Pezizomycotina</taxon>
        <taxon>Dothideomycetes</taxon>
        <taxon>Dothideomycetidae</taxon>
        <taxon>Mycosphaerellales</taxon>
        <taxon>Teratosphaeriaceae</taxon>
        <taxon>Baudoinia</taxon>
    </lineage>
</organism>
<keyword evidence="5" id="KW-1185">Reference proteome</keyword>
<dbReference type="eggNOG" id="ENOG502SPVV">
    <property type="taxonomic scope" value="Eukaryota"/>
</dbReference>
<reference evidence="4 5" key="1">
    <citation type="journal article" date="2012" name="PLoS Pathog.">
        <title>Diverse lifestyles and strategies of plant pathogenesis encoded in the genomes of eighteen Dothideomycetes fungi.</title>
        <authorList>
            <person name="Ohm R.A."/>
            <person name="Feau N."/>
            <person name="Henrissat B."/>
            <person name="Schoch C.L."/>
            <person name="Horwitz B.A."/>
            <person name="Barry K.W."/>
            <person name="Condon B.J."/>
            <person name="Copeland A.C."/>
            <person name="Dhillon B."/>
            <person name="Glaser F."/>
            <person name="Hesse C.N."/>
            <person name="Kosti I."/>
            <person name="LaButti K."/>
            <person name="Lindquist E.A."/>
            <person name="Lucas S."/>
            <person name="Salamov A.A."/>
            <person name="Bradshaw R.E."/>
            <person name="Ciuffetti L."/>
            <person name="Hamelin R.C."/>
            <person name="Kema G.H.J."/>
            <person name="Lawrence C."/>
            <person name="Scott J.A."/>
            <person name="Spatafora J.W."/>
            <person name="Turgeon B.G."/>
            <person name="de Wit P.J.G.M."/>
            <person name="Zhong S."/>
            <person name="Goodwin S.B."/>
            <person name="Grigoriev I.V."/>
        </authorList>
    </citation>
    <scope>NUCLEOTIDE SEQUENCE [LARGE SCALE GENOMIC DNA]</scope>
    <source>
        <strain evidence="4 5">UAMH 10762</strain>
    </source>
</reference>
<dbReference type="EMBL" id="KB445560">
    <property type="protein sequence ID" value="EMC93284.1"/>
    <property type="molecule type" value="Genomic_DNA"/>
</dbReference>
<evidence type="ECO:0000313" key="4">
    <source>
        <dbReference type="EMBL" id="EMC93284.1"/>
    </source>
</evidence>
<dbReference type="KEGG" id="bcom:BAUCODRAFT_150636"/>
<evidence type="ECO:0000259" key="3">
    <source>
        <dbReference type="Pfam" id="PF20684"/>
    </source>
</evidence>
<sequence length="410" mass="44847">MSEAGGYQKALNLTISLCLIYTVCIALVRIVIRKGSFGSDDFVIAAATVLTLCNAAASYVALSKGLGLPWRTILNEGTISSLSEASIAGLVTFMMALYVSKCAMLFFLSRITKTPQQIRLFFICNIFTAVIGVISVLTAVAGCPTASGYYWAFHANRHSCPSQNIRWQTITGLDIITEVLLLALPVYLVWGLQMSMRKKAIILIAFYLRLPVLGFSIGRNYYTMQLRLPQTDPGLTSAVVVVWLEVELAYALAASTLAALKAFTESFQTCFGLGFTRGKGDGSYGMSDVSGASSKSEKSKDPASLESAASRSRNDSVSPYLSKEEAEVQLSPATPPPRLVEDCSLKLRPERELRTLTQVSAEPMSSDQNRLRQESRAESEMSGSDDMVILRETGYEVQHDRAPMLYLNRL</sequence>
<dbReference type="Pfam" id="PF20684">
    <property type="entry name" value="Fung_rhodopsin"/>
    <property type="match status" value="1"/>
</dbReference>
<evidence type="ECO:0000256" key="1">
    <source>
        <dbReference type="SAM" id="MobiDB-lite"/>
    </source>
</evidence>
<dbReference type="InterPro" id="IPR049326">
    <property type="entry name" value="Rhodopsin_dom_fungi"/>
</dbReference>
<feature type="region of interest" description="Disordered" evidence="1">
    <location>
        <begin position="286"/>
        <end position="343"/>
    </location>
</feature>
<dbReference type="RefSeq" id="XP_007679507.1">
    <property type="nucleotide sequence ID" value="XM_007681317.1"/>
</dbReference>
<dbReference type="HOGENOM" id="CLU_036632_3_0_1"/>
<dbReference type="PANTHER" id="PTHR39614">
    <property type="entry name" value="INTEGRAL MEMBRANE PROTEIN"/>
    <property type="match status" value="1"/>
</dbReference>
<feature type="transmembrane region" description="Helical" evidence="2">
    <location>
        <begin position="12"/>
        <end position="30"/>
    </location>
</feature>
<feature type="compositionally biased region" description="Polar residues" evidence="1">
    <location>
        <begin position="358"/>
        <end position="368"/>
    </location>
</feature>
<feature type="transmembrane region" description="Helical" evidence="2">
    <location>
        <begin position="42"/>
        <end position="62"/>
    </location>
</feature>
<feature type="transmembrane region" description="Helical" evidence="2">
    <location>
        <begin position="200"/>
        <end position="218"/>
    </location>
</feature>
<feature type="compositionally biased region" description="Basic and acidic residues" evidence="1">
    <location>
        <begin position="369"/>
        <end position="379"/>
    </location>
</feature>
<keyword evidence="2" id="KW-1133">Transmembrane helix</keyword>
<feature type="compositionally biased region" description="Polar residues" evidence="1">
    <location>
        <begin position="307"/>
        <end position="319"/>
    </location>
</feature>
<dbReference type="Proteomes" id="UP000011761">
    <property type="component" value="Unassembled WGS sequence"/>
</dbReference>
<feature type="transmembrane region" description="Helical" evidence="2">
    <location>
        <begin position="165"/>
        <end position="188"/>
    </location>
</feature>
<evidence type="ECO:0000256" key="2">
    <source>
        <dbReference type="SAM" id="Phobius"/>
    </source>
</evidence>
<feature type="transmembrane region" description="Helical" evidence="2">
    <location>
        <begin position="120"/>
        <end position="153"/>
    </location>
</feature>
<evidence type="ECO:0000313" key="5">
    <source>
        <dbReference type="Proteomes" id="UP000011761"/>
    </source>
</evidence>
<feature type="transmembrane region" description="Helical" evidence="2">
    <location>
        <begin position="87"/>
        <end position="108"/>
    </location>
</feature>
<dbReference type="GeneID" id="19109072"/>
<gene>
    <name evidence="4" type="ORF">BAUCODRAFT_150636</name>
</gene>
<dbReference type="OMA" id="EMAYAIG"/>